<organism evidence="2 3">
    <name type="scientific">Nocardia ninae NBRC 108245</name>
    <dbReference type="NCBI Taxonomy" id="1210091"/>
    <lineage>
        <taxon>Bacteria</taxon>
        <taxon>Bacillati</taxon>
        <taxon>Actinomycetota</taxon>
        <taxon>Actinomycetes</taxon>
        <taxon>Mycobacteriales</taxon>
        <taxon>Nocardiaceae</taxon>
        <taxon>Nocardia</taxon>
    </lineage>
</organism>
<keyword evidence="1" id="KW-0812">Transmembrane</keyword>
<keyword evidence="1" id="KW-0472">Membrane</keyword>
<gene>
    <name evidence="2" type="ORF">NN4_03690</name>
</gene>
<keyword evidence="1" id="KW-1133">Transmembrane helix</keyword>
<feature type="transmembrane region" description="Helical" evidence="1">
    <location>
        <begin position="186"/>
        <end position="207"/>
    </location>
</feature>
<keyword evidence="3" id="KW-1185">Reference proteome</keyword>
<evidence type="ECO:0000256" key="1">
    <source>
        <dbReference type="SAM" id="Phobius"/>
    </source>
</evidence>
<feature type="transmembrane region" description="Helical" evidence="1">
    <location>
        <begin position="213"/>
        <end position="232"/>
    </location>
</feature>
<proteinExistence type="predicted"/>
<dbReference type="EMBL" id="BJXA01000001">
    <property type="protein sequence ID" value="GEM35850.1"/>
    <property type="molecule type" value="Genomic_DNA"/>
</dbReference>
<comment type="caution">
    <text evidence="2">The sequence shown here is derived from an EMBL/GenBank/DDBJ whole genome shotgun (WGS) entry which is preliminary data.</text>
</comment>
<evidence type="ECO:0000313" key="2">
    <source>
        <dbReference type="EMBL" id="GEM35850.1"/>
    </source>
</evidence>
<feature type="transmembrane region" description="Helical" evidence="1">
    <location>
        <begin position="151"/>
        <end position="174"/>
    </location>
</feature>
<sequence>MIAGSNPNRSARRLIALLLLPIRASSAVHLLRTHPNIARLCSQQRGLAQHSALPAPMNGGVLAPSMTLRGNNGGVRALSGGVLELVPGDSGEEQKPRGLKIHIRFLRSCVGLALALWAAALTQPLADFTGSSWGVIWTIQVYPFWSGEAPGAASLFVCGAFLAIAGAGVAVGTLTSQDEGIRKFGGVLAFTVFNWCFFGATFFFSAFTGTVLAGMWLILISILMLLVAAFSLDF</sequence>
<dbReference type="Proteomes" id="UP000321424">
    <property type="component" value="Unassembled WGS sequence"/>
</dbReference>
<accession>A0A511M5E3</accession>
<feature type="transmembrane region" description="Helical" evidence="1">
    <location>
        <begin position="105"/>
        <end position="121"/>
    </location>
</feature>
<dbReference type="AlphaFoldDB" id="A0A511M5E3"/>
<protein>
    <submittedName>
        <fullName evidence="2">Uncharacterized protein</fullName>
    </submittedName>
</protein>
<name>A0A511M5E3_9NOCA</name>
<reference evidence="2 3" key="1">
    <citation type="submission" date="2019-07" db="EMBL/GenBank/DDBJ databases">
        <title>Whole genome shotgun sequence of Nocardia ninae NBRC 108245.</title>
        <authorList>
            <person name="Hosoyama A."/>
            <person name="Uohara A."/>
            <person name="Ohji S."/>
            <person name="Ichikawa N."/>
        </authorList>
    </citation>
    <scope>NUCLEOTIDE SEQUENCE [LARGE SCALE GENOMIC DNA]</scope>
    <source>
        <strain evidence="2 3">NBRC 108245</strain>
    </source>
</reference>
<evidence type="ECO:0000313" key="3">
    <source>
        <dbReference type="Proteomes" id="UP000321424"/>
    </source>
</evidence>